<proteinExistence type="predicted"/>
<sequence length="259" mass="27634">MRFDGPLLARAWLSVAAAAEQKLKLQAQLYKAVTIEEYSDGVRLVATDRTVLLTAWVPDLDSYYDGTEPEPEIAPERVTVAADVDGRARSMLGHILSLANRIGEDEYTPGEVRVDVDFDVRVPAGTGGAQAVLEGMDPTYVVLASPDVEKVYVPAVDGGRGVDWRTALGSHTAKSTSTARYDPELLERLCKVRSHAGGPLQLGFGGKGGTTRVYFVNSDPLVHGLLMPARDDSGECRTCAEGAPCLRHGAGVAVVGDEP</sequence>
<keyword evidence="2" id="KW-1185">Reference proteome</keyword>
<comment type="caution">
    <text evidence="1">The sequence shown here is derived from an EMBL/GenBank/DDBJ whole genome shotgun (WGS) entry which is preliminary data.</text>
</comment>
<name>A0ABW1LPI0_9ACTN</name>
<gene>
    <name evidence="1" type="ORF">ACFPYL_21735</name>
</gene>
<dbReference type="EMBL" id="JBHSRJ010000009">
    <property type="protein sequence ID" value="MFC6045719.1"/>
    <property type="molecule type" value="Genomic_DNA"/>
</dbReference>
<protein>
    <submittedName>
        <fullName evidence="1">Uncharacterized protein</fullName>
    </submittedName>
</protein>
<reference evidence="2" key="1">
    <citation type="journal article" date="2019" name="Int. J. Syst. Evol. Microbiol.">
        <title>The Global Catalogue of Microorganisms (GCM) 10K type strain sequencing project: providing services to taxonomists for standard genome sequencing and annotation.</title>
        <authorList>
            <consortium name="The Broad Institute Genomics Platform"/>
            <consortium name="The Broad Institute Genome Sequencing Center for Infectious Disease"/>
            <person name="Wu L."/>
            <person name="Ma J."/>
        </authorList>
    </citation>
    <scope>NUCLEOTIDE SEQUENCE [LARGE SCALE GENOMIC DNA]</scope>
    <source>
        <strain evidence="2">CCUG 54522</strain>
    </source>
</reference>
<evidence type="ECO:0000313" key="1">
    <source>
        <dbReference type="EMBL" id="MFC6045719.1"/>
    </source>
</evidence>
<evidence type="ECO:0000313" key="2">
    <source>
        <dbReference type="Proteomes" id="UP001596135"/>
    </source>
</evidence>
<accession>A0ABW1LPI0</accession>
<organism evidence="1 2">
    <name type="scientific">Nocardioides hankookensis</name>
    <dbReference type="NCBI Taxonomy" id="443157"/>
    <lineage>
        <taxon>Bacteria</taxon>
        <taxon>Bacillati</taxon>
        <taxon>Actinomycetota</taxon>
        <taxon>Actinomycetes</taxon>
        <taxon>Propionibacteriales</taxon>
        <taxon>Nocardioidaceae</taxon>
        <taxon>Nocardioides</taxon>
    </lineage>
</organism>
<dbReference type="Proteomes" id="UP001596135">
    <property type="component" value="Unassembled WGS sequence"/>
</dbReference>
<dbReference type="RefSeq" id="WP_379159429.1">
    <property type="nucleotide sequence ID" value="NZ_JBHSRJ010000009.1"/>
</dbReference>